<dbReference type="GO" id="GO:0000271">
    <property type="term" value="P:polysaccharide biosynthetic process"/>
    <property type="evidence" value="ECO:0007669"/>
    <property type="project" value="TreeGrafter"/>
</dbReference>
<organism evidence="4">
    <name type="scientific">candidate division WOR-3 bacterium</name>
    <dbReference type="NCBI Taxonomy" id="2052148"/>
    <lineage>
        <taxon>Bacteria</taxon>
        <taxon>Bacteria division WOR-3</taxon>
    </lineage>
</organism>
<gene>
    <name evidence="4" type="ORF">ENS15_04940</name>
</gene>
<feature type="modified residue" description="N6-(pyridoxal phosphate)lysine" evidence="2">
    <location>
        <position position="197"/>
    </location>
</feature>
<reference evidence="4" key="1">
    <citation type="journal article" date="2020" name="mSystems">
        <title>Genome- and Community-Level Interaction Insights into Carbon Utilization and Element Cycling Functions of Hydrothermarchaeota in Hydrothermal Sediment.</title>
        <authorList>
            <person name="Zhou Z."/>
            <person name="Liu Y."/>
            <person name="Xu W."/>
            <person name="Pan J."/>
            <person name="Luo Z.H."/>
            <person name="Li M."/>
        </authorList>
    </citation>
    <scope>NUCLEOTIDE SEQUENCE [LARGE SCALE GENOMIC DNA]</scope>
    <source>
        <strain evidence="4">SpSt-464</strain>
    </source>
</reference>
<dbReference type="InterPro" id="IPR015422">
    <property type="entry name" value="PyrdxlP-dep_Trfase_small"/>
</dbReference>
<dbReference type="InterPro" id="IPR015421">
    <property type="entry name" value="PyrdxlP-dep_Trfase_major"/>
</dbReference>
<dbReference type="GO" id="GO:0008483">
    <property type="term" value="F:transaminase activity"/>
    <property type="evidence" value="ECO:0007669"/>
    <property type="project" value="UniProtKB-KW"/>
</dbReference>
<dbReference type="GO" id="GO:0030170">
    <property type="term" value="F:pyridoxal phosphate binding"/>
    <property type="evidence" value="ECO:0007669"/>
    <property type="project" value="TreeGrafter"/>
</dbReference>
<keyword evidence="4" id="KW-0032">Aminotransferase</keyword>
<dbReference type="Gene3D" id="3.40.640.10">
    <property type="entry name" value="Type I PLP-dependent aspartate aminotransferase-like (Major domain)"/>
    <property type="match status" value="1"/>
</dbReference>
<dbReference type="Pfam" id="PF01041">
    <property type="entry name" value="DegT_DnrJ_EryC1"/>
    <property type="match status" value="1"/>
</dbReference>
<dbReference type="SUPFAM" id="SSF53383">
    <property type="entry name" value="PLP-dependent transferases"/>
    <property type="match status" value="1"/>
</dbReference>
<dbReference type="PANTHER" id="PTHR30244:SF39">
    <property type="entry name" value="BLR3650 PROTEIN"/>
    <property type="match status" value="1"/>
</dbReference>
<dbReference type="Gene3D" id="3.90.1150.10">
    <property type="entry name" value="Aspartate Aminotransferase, domain 1"/>
    <property type="match status" value="1"/>
</dbReference>
<evidence type="ECO:0000256" key="3">
    <source>
        <dbReference type="RuleBase" id="RU004508"/>
    </source>
</evidence>
<keyword evidence="4" id="KW-0808">Transferase</keyword>
<proteinExistence type="inferred from homology"/>
<feature type="active site" description="Proton acceptor" evidence="1">
    <location>
        <position position="197"/>
    </location>
</feature>
<dbReference type="CDD" id="cd00616">
    <property type="entry name" value="AHBA_syn"/>
    <property type="match status" value="1"/>
</dbReference>
<accession>A0A7C3N653</accession>
<protein>
    <submittedName>
        <fullName evidence="4">DegT/DnrJ/EryC1/StrS family aminotransferase</fullName>
    </submittedName>
</protein>
<comment type="caution">
    <text evidence="4">The sequence shown here is derived from an EMBL/GenBank/DDBJ whole genome shotgun (WGS) entry which is preliminary data.</text>
</comment>
<sequence>MNIPLSSLYLKGNERKYVNRLLKKGNLSMGEFTEKFENIFKDYIGRKFALVVSSGTVGLFLLLKGSGVKDGDEIITTPFSFIASSNVILHSNATPIFVDIDEKTFCISPFLIEEKIKKDYKRKGKNIVNKKSGKILKGILSVDILGNICDYEKLEDLCKDYNLTLFEDSSESLGSEINGKKSGVFGKGSVFAFYPNKQITTGEGGIILTDDEKLYFYMKALRNQGRVEGDPNYIHRYLGYNFRVSDINSAIGLGQMEILDKILKKRNNVAKRYYKILKNIDGIKLPLILEGQKNSWFLFYILVDKKIRDNFIDFLNRNGVSSKRYFYPIHLQPFYKSQFGYKKGDFPISEKISDQLVAIPFYTDMKYGEQLYVYEKIEEFFEREAF</sequence>
<dbReference type="InterPro" id="IPR015424">
    <property type="entry name" value="PyrdxlP-dep_Trfase"/>
</dbReference>
<name>A0A7C3N653_UNCW3</name>
<evidence type="ECO:0000313" key="4">
    <source>
        <dbReference type="EMBL" id="HFK23978.1"/>
    </source>
</evidence>
<dbReference type="EMBL" id="DSTT01000005">
    <property type="protein sequence ID" value="HFK23978.1"/>
    <property type="molecule type" value="Genomic_DNA"/>
</dbReference>
<comment type="similarity">
    <text evidence="3">Belongs to the DegT/DnrJ/EryC1 family.</text>
</comment>
<dbReference type="AlphaFoldDB" id="A0A7C3N653"/>
<keyword evidence="2 3" id="KW-0663">Pyridoxal phosphate</keyword>
<dbReference type="PIRSF" id="PIRSF000390">
    <property type="entry name" value="PLP_StrS"/>
    <property type="match status" value="1"/>
</dbReference>
<dbReference type="InterPro" id="IPR000653">
    <property type="entry name" value="DegT/StrS_aminotransferase"/>
</dbReference>
<evidence type="ECO:0000256" key="1">
    <source>
        <dbReference type="PIRSR" id="PIRSR000390-1"/>
    </source>
</evidence>
<dbReference type="PANTHER" id="PTHR30244">
    <property type="entry name" value="TRANSAMINASE"/>
    <property type="match status" value="1"/>
</dbReference>
<evidence type="ECO:0000256" key="2">
    <source>
        <dbReference type="PIRSR" id="PIRSR000390-2"/>
    </source>
</evidence>